<keyword evidence="3" id="KW-0560">Oxidoreductase</keyword>
<dbReference type="EMBL" id="KQ030548">
    <property type="protein sequence ID" value="KJZ72350.1"/>
    <property type="molecule type" value="Genomic_DNA"/>
</dbReference>
<dbReference type="PRINTS" id="PR00080">
    <property type="entry name" value="SDRFAMILY"/>
</dbReference>
<sequence length="278" mass="29764">MMNSTQLDGVALVVGSGRGIGREAAFSLAEAGANAVVFADMNIETAKASSEESIKYASNKNYRTTTFEMNVQDEQSVQAMVDFVIKEFGRLDYSVNAAGVDNGVHAPLAETDIDNFDRIMNINARGNLVCVQAQVAAMLKQKPKTWTSRNGTRDIGRGVIVNVASANSYVGLPGKGSYTISKHAFMAITKMAATDHCAQGIRVNAVCPTWVRTPLLDVELKKNPQVQGMISTVVPIKRAAECEEVSDTIAYLCSPASSYINGTGILIDAGVTTTVRLF</sequence>
<comment type="similarity">
    <text evidence="1">Belongs to the short-chain dehydrogenases/reductases (SDR) family.</text>
</comment>
<protein>
    <recommendedName>
        <fullName evidence="6">Oxidoreductase</fullName>
    </recommendedName>
</protein>
<evidence type="ECO:0000313" key="5">
    <source>
        <dbReference type="Proteomes" id="UP000054481"/>
    </source>
</evidence>
<dbReference type="PANTHER" id="PTHR24321">
    <property type="entry name" value="DEHYDROGENASES, SHORT CHAIN"/>
    <property type="match status" value="1"/>
</dbReference>
<dbReference type="Gene3D" id="3.40.50.720">
    <property type="entry name" value="NAD(P)-binding Rossmann-like Domain"/>
    <property type="match status" value="1"/>
</dbReference>
<keyword evidence="2" id="KW-0521">NADP</keyword>
<dbReference type="Proteomes" id="UP000054481">
    <property type="component" value="Unassembled WGS sequence"/>
</dbReference>
<evidence type="ECO:0000313" key="4">
    <source>
        <dbReference type="EMBL" id="KJZ72350.1"/>
    </source>
</evidence>
<dbReference type="SUPFAM" id="SSF51735">
    <property type="entry name" value="NAD(P)-binding Rossmann-fold domains"/>
    <property type="match status" value="1"/>
</dbReference>
<evidence type="ECO:0000256" key="3">
    <source>
        <dbReference type="ARBA" id="ARBA00023002"/>
    </source>
</evidence>
<evidence type="ECO:0000256" key="2">
    <source>
        <dbReference type="ARBA" id="ARBA00022857"/>
    </source>
</evidence>
<keyword evidence="5" id="KW-1185">Reference proteome</keyword>
<dbReference type="OrthoDB" id="5840532at2759"/>
<name>A0A0F7ZMP3_9HYPO</name>
<accession>A0A0F7ZMP3</accession>
<dbReference type="PRINTS" id="PR00081">
    <property type="entry name" value="GDHRDH"/>
</dbReference>
<dbReference type="AlphaFoldDB" id="A0A0F7ZMP3"/>
<dbReference type="InterPro" id="IPR002347">
    <property type="entry name" value="SDR_fam"/>
</dbReference>
<dbReference type="PANTHER" id="PTHR24321:SF12">
    <property type="entry name" value="SHORT-CHAIN DEHYDROGENASE_REDUCTASE FAMILY, PUTATIVE (AFU_ORTHOLOGUE AFUA_5G14340)-RELATED"/>
    <property type="match status" value="1"/>
</dbReference>
<organism evidence="4 5">
    <name type="scientific">Hirsutella minnesotensis 3608</name>
    <dbReference type="NCBI Taxonomy" id="1043627"/>
    <lineage>
        <taxon>Eukaryota</taxon>
        <taxon>Fungi</taxon>
        <taxon>Dikarya</taxon>
        <taxon>Ascomycota</taxon>
        <taxon>Pezizomycotina</taxon>
        <taxon>Sordariomycetes</taxon>
        <taxon>Hypocreomycetidae</taxon>
        <taxon>Hypocreales</taxon>
        <taxon>Ophiocordycipitaceae</taxon>
        <taxon>Hirsutella</taxon>
    </lineage>
</organism>
<dbReference type="Pfam" id="PF13561">
    <property type="entry name" value="adh_short_C2"/>
    <property type="match status" value="1"/>
</dbReference>
<dbReference type="FunFam" id="3.40.50.720:FF:000084">
    <property type="entry name" value="Short-chain dehydrogenase reductase"/>
    <property type="match status" value="1"/>
</dbReference>
<dbReference type="InterPro" id="IPR036291">
    <property type="entry name" value="NAD(P)-bd_dom_sf"/>
</dbReference>
<evidence type="ECO:0000256" key="1">
    <source>
        <dbReference type="ARBA" id="ARBA00006484"/>
    </source>
</evidence>
<dbReference type="CDD" id="cd05233">
    <property type="entry name" value="SDR_c"/>
    <property type="match status" value="1"/>
</dbReference>
<evidence type="ECO:0008006" key="6">
    <source>
        <dbReference type="Google" id="ProtNLM"/>
    </source>
</evidence>
<proteinExistence type="inferred from homology"/>
<gene>
    <name evidence="4" type="ORF">HIM_08276</name>
</gene>
<dbReference type="GO" id="GO:0016491">
    <property type="term" value="F:oxidoreductase activity"/>
    <property type="evidence" value="ECO:0007669"/>
    <property type="project" value="UniProtKB-KW"/>
</dbReference>
<reference evidence="4 5" key="1">
    <citation type="journal article" date="2014" name="Genome Biol. Evol.">
        <title>Comparative genomics and transcriptomics analyses reveal divergent lifestyle features of nematode endoparasitic fungus Hirsutella minnesotensis.</title>
        <authorList>
            <person name="Lai Y."/>
            <person name="Liu K."/>
            <person name="Zhang X."/>
            <person name="Zhang X."/>
            <person name="Li K."/>
            <person name="Wang N."/>
            <person name="Shu C."/>
            <person name="Wu Y."/>
            <person name="Wang C."/>
            <person name="Bushley K.E."/>
            <person name="Xiang M."/>
            <person name="Liu X."/>
        </authorList>
    </citation>
    <scope>NUCLEOTIDE SEQUENCE [LARGE SCALE GENOMIC DNA]</scope>
    <source>
        <strain evidence="4 5">3608</strain>
    </source>
</reference>